<dbReference type="Gene3D" id="3.30.70.380">
    <property type="entry name" value="Ferrodoxin-fold anticodon-binding domain"/>
    <property type="match status" value="1"/>
</dbReference>
<dbReference type="EMBL" id="CAKP01000028">
    <property type="protein sequence ID" value="CCJ32750.1"/>
    <property type="molecule type" value="Genomic_DNA"/>
</dbReference>
<evidence type="ECO:0000313" key="20">
    <source>
        <dbReference type="EMBL" id="CCJ32750.1"/>
    </source>
</evidence>
<dbReference type="GO" id="GO:0004826">
    <property type="term" value="F:phenylalanine-tRNA ligase activity"/>
    <property type="evidence" value="ECO:0007669"/>
    <property type="project" value="UniProtKB-UniRule"/>
</dbReference>
<dbReference type="Pfam" id="PF17759">
    <property type="entry name" value="tRNA_synthFbeta"/>
    <property type="match status" value="1"/>
</dbReference>
<feature type="binding site" evidence="15">
    <location>
        <position position="460"/>
    </location>
    <ligand>
        <name>Mg(2+)</name>
        <dbReference type="ChEBI" id="CHEBI:18420"/>
        <note>shared with alpha subunit</note>
    </ligand>
</feature>
<evidence type="ECO:0000256" key="15">
    <source>
        <dbReference type="HAMAP-Rule" id="MF_00283"/>
    </source>
</evidence>
<dbReference type="GO" id="GO:0009328">
    <property type="term" value="C:phenylalanine-tRNA ligase complex"/>
    <property type="evidence" value="ECO:0007669"/>
    <property type="project" value="TreeGrafter"/>
</dbReference>
<dbReference type="FunFam" id="3.30.70.380:FF:000001">
    <property type="entry name" value="Phenylalanine--tRNA ligase beta subunit"/>
    <property type="match status" value="1"/>
</dbReference>
<evidence type="ECO:0000256" key="1">
    <source>
        <dbReference type="ARBA" id="ARBA00004496"/>
    </source>
</evidence>
<dbReference type="SUPFAM" id="SSF55681">
    <property type="entry name" value="Class II aaRS and biotin synthetases"/>
    <property type="match status" value="1"/>
</dbReference>
<dbReference type="InterPro" id="IPR005147">
    <property type="entry name" value="tRNA_synthase_B5-dom"/>
</dbReference>
<dbReference type="InterPro" id="IPR012340">
    <property type="entry name" value="NA-bd_OB-fold"/>
</dbReference>
<dbReference type="STRING" id="857293.CAAU_0666"/>
<keyword evidence="8 15" id="KW-0547">Nucleotide-binding</keyword>
<dbReference type="RefSeq" id="WP_008908027.1">
    <property type="nucleotide sequence ID" value="NZ_CAKP01000028.1"/>
</dbReference>
<dbReference type="InterPro" id="IPR002547">
    <property type="entry name" value="tRNA-bd_dom"/>
</dbReference>
<dbReference type="PROSITE" id="PS51447">
    <property type="entry name" value="FDX_ACB"/>
    <property type="match status" value="1"/>
</dbReference>
<evidence type="ECO:0000256" key="12">
    <source>
        <dbReference type="ARBA" id="ARBA00022917"/>
    </source>
</evidence>
<dbReference type="InterPro" id="IPR045864">
    <property type="entry name" value="aa-tRNA-synth_II/BPL/LPL"/>
</dbReference>
<feature type="binding site" evidence="15">
    <location>
        <position position="463"/>
    </location>
    <ligand>
        <name>Mg(2+)</name>
        <dbReference type="ChEBI" id="CHEBI:18420"/>
        <note>shared with alpha subunit</note>
    </ligand>
</feature>
<dbReference type="GO" id="GO:0006432">
    <property type="term" value="P:phenylalanyl-tRNA aminoacylation"/>
    <property type="evidence" value="ECO:0007669"/>
    <property type="project" value="UniProtKB-UniRule"/>
</dbReference>
<dbReference type="PANTHER" id="PTHR10947">
    <property type="entry name" value="PHENYLALANYL-TRNA SYNTHETASE BETA CHAIN AND LEUCINE-RICH REPEAT-CONTAINING PROTEIN 47"/>
    <property type="match status" value="1"/>
</dbReference>
<dbReference type="SUPFAM" id="SSF50249">
    <property type="entry name" value="Nucleic acid-binding proteins"/>
    <property type="match status" value="1"/>
</dbReference>
<protein>
    <recommendedName>
        <fullName evidence="15">Phenylalanine--tRNA ligase beta subunit</fullName>
        <ecNumber evidence="15">6.1.1.20</ecNumber>
    </recommendedName>
    <alternativeName>
        <fullName evidence="15">Phenylalanyl-tRNA synthetase beta subunit</fullName>
        <shortName evidence="15">PheRS</shortName>
    </alternativeName>
</protein>
<sequence length="786" mass="88621">MKVPYNWLLEYVDIEKDIREVADALTMSGSKVEEVIEYGKEIDKVVTGLIEKIERHPNADKLRVCQVNVGEEVIQIVTGAENVQEGDTVPVALHGSTLPGGVKIKKGKLRGVDSNGMLCSEAELGIADDDSVHGIMILPKGTPIGVDIKEILGLKGGILDFEITSNRADCFGIYGIAREASAKFRVPLKGIETSFKEKDENIKDYIDVEVKDDLCRRYAARVVKNVKIGQSPEWMQQRLMDAGVRPINNIVDITNYVMLELGQPMHAFDHRFINGKRIIVRRAEDGEKFTTLDGVERTLDSSMLVIADEKGAVAVAGVMGGLDSEIKDDTTTVVFECANFNGPNVRLTAKKLGLRTESSSRFEKDLDPNLVDLALDRACHLVEALEIGEVVGGKIDIYKNPVKPYTLEVDPNWINDFIGINISKEAMANMLGYLGMKVEVGDKLKIEVPTFRQDIRIKEDVAEEIARLYGYDKIKAEKIKGEAVEAVLTREQRLTNIIRNVLVNRGFFEINTYSFISPKAFDKIRLPEDSPLRNTVKILNPLGEDFSIMRTTLIPSIMETLKINYARDNKEVKIFEVAKTYHPAENMPYEPVKLSIGMIGKVDFYDLKGVIENILYVLGIDKVDYERDEKNPIFHPGRCAKLLVRRKSVGYFGEVHPEVAENYEIEDRIYVAEIELMPLFEAYKTERKYKPLPKYPAVDRDIAILVKDEVAVAEIENIIWKIGKEIVEQVKLFDVYKGKQVPEGMKSVAYSIIYRREDRTLTDEEVNKVHESIIKSLSEKLGAQLR</sequence>
<dbReference type="SUPFAM" id="SSF54991">
    <property type="entry name" value="Anticodon-binding domain of PheRS"/>
    <property type="match status" value="1"/>
</dbReference>
<dbReference type="GO" id="GO:0000049">
    <property type="term" value="F:tRNA binding"/>
    <property type="evidence" value="ECO:0007669"/>
    <property type="project" value="UniProtKB-UniRule"/>
</dbReference>
<feature type="domain" description="B5" evidence="19">
    <location>
        <begin position="402"/>
        <end position="476"/>
    </location>
</feature>
<comment type="subunit">
    <text evidence="3 15">Tetramer of two alpha and two beta subunits.</text>
</comment>
<dbReference type="Pfam" id="PF03147">
    <property type="entry name" value="FDX-ACB"/>
    <property type="match status" value="1"/>
</dbReference>
<keyword evidence="11 16" id="KW-0694">RNA-binding</keyword>
<dbReference type="GO" id="GO:0005524">
    <property type="term" value="F:ATP binding"/>
    <property type="evidence" value="ECO:0007669"/>
    <property type="project" value="UniProtKB-UniRule"/>
</dbReference>
<evidence type="ECO:0000313" key="21">
    <source>
        <dbReference type="Proteomes" id="UP000007652"/>
    </source>
</evidence>
<evidence type="ECO:0000256" key="6">
    <source>
        <dbReference type="ARBA" id="ARBA00022598"/>
    </source>
</evidence>
<dbReference type="Gene3D" id="3.30.56.10">
    <property type="match status" value="2"/>
</dbReference>
<dbReference type="PANTHER" id="PTHR10947:SF0">
    <property type="entry name" value="PHENYLALANINE--TRNA LIGASE BETA SUBUNIT"/>
    <property type="match status" value="1"/>
</dbReference>
<organism evidence="20 21">
    <name type="scientific">Caloramator australicus RC3</name>
    <dbReference type="NCBI Taxonomy" id="857293"/>
    <lineage>
        <taxon>Bacteria</taxon>
        <taxon>Bacillati</taxon>
        <taxon>Bacillota</taxon>
        <taxon>Clostridia</taxon>
        <taxon>Eubacteriales</taxon>
        <taxon>Clostridiaceae</taxon>
        <taxon>Caloramator</taxon>
    </lineage>
</organism>
<dbReference type="InterPro" id="IPR005121">
    <property type="entry name" value="Fdx_antiC-bd"/>
</dbReference>
<dbReference type="SUPFAM" id="SSF56037">
    <property type="entry name" value="PheT/TilS domain"/>
    <property type="match status" value="1"/>
</dbReference>
<dbReference type="SMART" id="SM00873">
    <property type="entry name" value="B3_4"/>
    <property type="match status" value="1"/>
</dbReference>
<feature type="domain" description="TRNA-binding" evidence="17">
    <location>
        <begin position="39"/>
        <end position="149"/>
    </location>
</feature>
<dbReference type="PROSITE" id="PS51483">
    <property type="entry name" value="B5"/>
    <property type="match status" value="1"/>
</dbReference>
<dbReference type="Proteomes" id="UP000007652">
    <property type="component" value="Unassembled WGS sequence"/>
</dbReference>
<dbReference type="OrthoDB" id="9805455at2"/>
<feature type="binding site" evidence="15">
    <location>
        <position position="464"/>
    </location>
    <ligand>
        <name>Mg(2+)</name>
        <dbReference type="ChEBI" id="CHEBI:18420"/>
        <note>shared with alpha subunit</note>
    </ligand>
</feature>
<dbReference type="NCBIfam" id="NF045760">
    <property type="entry name" value="YtpR"/>
    <property type="match status" value="1"/>
</dbReference>
<evidence type="ECO:0000256" key="13">
    <source>
        <dbReference type="ARBA" id="ARBA00023146"/>
    </source>
</evidence>
<dbReference type="NCBIfam" id="TIGR00472">
    <property type="entry name" value="pheT_bact"/>
    <property type="match status" value="1"/>
</dbReference>
<dbReference type="InterPro" id="IPR036690">
    <property type="entry name" value="Fdx_antiC-bd_sf"/>
</dbReference>
<dbReference type="SMART" id="SM00896">
    <property type="entry name" value="FDX-ACB"/>
    <property type="match status" value="1"/>
</dbReference>
<dbReference type="Pfam" id="PF01588">
    <property type="entry name" value="tRNA_bind"/>
    <property type="match status" value="1"/>
</dbReference>
<dbReference type="HAMAP" id="MF_00283">
    <property type="entry name" value="Phe_tRNA_synth_beta1"/>
    <property type="match status" value="1"/>
</dbReference>
<keyword evidence="4 15" id="KW-0963">Cytoplasm</keyword>
<dbReference type="Gene3D" id="2.40.50.140">
    <property type="entry name" value="Nucleic acid-binding proteins"/>
    <property type="match status" value="1"/>
</dbReference>
<evidence type="ECO:0000256" key="10">
    <source>
        <dbReference type="ARBA" id="ARBA00022842"/>
    </source>
</evidence>
<dbReference type="EC" id="6.1.1.20" evidence="15"/>
<dbReference type="InterPro" id="IPR045060">
    <property type="entry name" value="Phe-tRNA-ligase_IIc_bsu"/>
</dbReference>
<evidence type="ECO:0000256" key="2">
    <source>
        <dbReference type="ARBA" id="ARBA00008653"/>
    </source>
</evidence>
<evidence type="ECO:0000256" key="4">
    <source>
        <dbReference type="ARBA" id="ARBA00022490"/>
    </source>
</evidence>
<comment type="caution">
    <text evidence="20">The sequence shown here is derived from an EMBL/GenBank/DDBJ whole genome shotgun (WGS) entry which is preliminary data.</text>
</comment>
<proteinExistence type="inferred from homology"/>
<evidence type="ECO:0000256" key="5">
    <source>
        <dbReference type="ARBA" id="ARBA00022555"/>
    </source>
</evidence>
<dbReference type="AlphaFoldDB" id="I7LFS5"/>
<dbReference type="GO" id="GO:0000287">
    <property type="term" value="F:magnesium ion binding"/>
    <property type="evidence" value="ECO:0007669"/>
    <property type="project" value="UniProtKB-UniRule"/>
</dbReference>
<gene>
    <name evidence="15" type="primary">pheT</name>
    <name evidence="20" type="ORF">CAAU_0666</name>
</gene>
<comment type="cofactor">
    <cofactor evidence="15">
        <name>Mg(2+)</name>
        <dbReference type="ChEBI" id="CHEBI:18420"/>
    </cofactor>
    <text evidence="15">Binds 2 magnesium ions per tetramer.</text>
</comment>
<evidence type="ECO:0000256" key="9">
    <source>
        <dbReference type="ARBA" id="ARBA00022840"/>
    </source>
</evidence>
<dbReference type="FunFam" id="2.40.50.140:FF:000045">
    <property type="entry name" value="Phenylalanine--tRNA ligase beta subunit"/>
    <property type="match status" value="1"/>
</dbReference>
<dbReference type="GO" id="GO:0016740">
    <property type="term" value="F:transferase activity"/>
    <property type="evidence" value="ECO:0007669"/>
    <property type="project" value="UniProtKB-ARBA"/>
</dbReference>
<feature type="binding site" evidence="15">
    <location>
        <position position="454"/>
    </location>
    <ligand>
        <name>Mg(2+)</name>
        <dbReference type="ChEBI" id="CHEBI:18420"/>
        <note>shared with alpha subunit</note>
    </ligand>
</feature>
<evidence type="ECO:0000259" key="17">
    <source>
        <dbReference type="PROSITE" id="PS50886"/>
    </source>
</evidence>
<evidence type="ECO:0000259" key="19">
    <source>
        <dbReference type="PROSITE" id="PS51483"/>
    </source>
</evidence>
<evidence type="ECO:0000256" key="8">
    <source>
        <dbReference type="ARBA" id="ARBA00022741"/>
    </source>
</evidence>
<keyword evidence="13 15" id="KW-0030">Aminoacyl-tRNA synthetase</keyword>
<dbReference type="InterPro" id="IPR009061">
    <property type="entry name" value="DNA-bd_dom_put_sf"/>
</dbReference>
<dbReference type="InterPro" id="IPR005146">
    <property type="entry name" value="B3/B4_tRNA-bd"/>
</dbReference>
<dbReference type="SMART" id="SM00874">
    <property type="entry name" value="B5"/>
    <property type="match status" value="1"/>
</dbReference>
<dbReference type="InterPro" id="IPR041616">
    <property type="entry name" value="PheRS_beta_core"/>
</dbReference>
<keyword evidence="7 15" id="KW-0479">Metal-binding</keyword>
<keyword evidence="12 15" id="KW-0648">Protein biosynthesis</keyword>
<keyword evidence="6 15" id="KW-0436">Ligase</keyword>
<dbReference type="InterPro" id="IPR033714">
    <property type="entry name" value="tRNA_bind_bactPheRS"/>
</dbReference>
<accession>I7LFS5</accession>
<comment type="subcellular location">
    <subcellularLocation>
        <location evidence="1 15">Cytoplasm</location>
    </subcellularLocation>
</comment>
<keyword evidence="10 15" id="KW-0460">Magnesium</keyword>
<dbReference type="PROSITE" id="PS50886">
    <property type="entry name" value="TRBD"/>
    <property type="match status" value="1"/>
</dbReference>
<keyword evidence="5 16" id="KW-0820">tRNA-binding</keyword>
<evidence type="ECO:0000256" key="16">
    <source>
        <dbReference type="PROSITE-ProRule" id="PRU00209"/>
    </source>
</evidence>
<name>I7LFS5_9CLOT</name>
<dbReference type="FunFam" id="3.50.40.10:FF:000001">
    <property type="entry name" value="Phenylalanine--tRNA ligase beta subunit"/>
    <property type="match status" value="1"/>
</dbReference>
<dbReference type="InterPro" id="IPR004532">
    <property type="entry name" value="Phe-tRNA-ligase_IIc_bsu_bact"/>
</dbReference>
<keyword evidence="9 15" id="KW-0067">ATP-binding</keyword>
<dbReference type="InterPro" id="IPR020825">
    <property type="entry name" value="Phe-tRNA_synthase-like_B3/B4"/>
</dbReference>
<dbReference type="Gene3D" id="3.50.40.10">
    <property type="entry name" value="Phenylalanyl-trna Synthetase, Chain B, domain 3"/>
    <property type="match status" value="1"/>
</dbReference>
<reference evidence="20 21" key="1">
    <citation type="journal article" date="2011" name="J. Bacteriol.">
        <title>Draft genome sequence of Caloramator australicus strain RC3T, a thermoanaerobe from the Great Artesian Basin of Australia.</title>
        <authorList>
            <person name="Ogg C.D."/>
            <person name="Patel B.K.C."/>
        </authorList>
    </citation>
    <scope>NUCLEOTIDE SEQUENCE [LARGE SCALE GENOMIC DNA]</scope>
    <source>
        <strain evidence="20 21">RC3</strain>
    </source>
</reference>
<evidence type="ECO:0000256" key="11">
    <source>
        <dbReference type="ARBA" id="ARBA00022884"/>
    </source>
</evidence>
<evidence type="ECO:0000256" key="14">
    <source>
        <dbReference type="ARBA" id="ARBA00049255"/>
    </source>
</evidence>
<evidence type="ECO:0000259" key="18">
    <source>
        <dbReference type="PROSITE" id="PS51447"/>
    </source>
</evidence>
<keyword evidence="21" id="KW-1185">Reference proteome</keyword>
<dbReference type="Pfam" id="PF03484">
    <property type="entry name" value="B5"/>
    <property type="match status" value="1"/>
</dbReference>
<feature type="domain" description="FDX-ACB" evidence="18">
    <location>
        <begin position="693"/>
        <end position="786"/>
    </location>
</feature>
<dbReference type="GO" id="GO:0140096">
    <property type="term" value="F:catalytic activity, acting on a protein"/>
    <property type="evidence" value="ECO:0007669"/>
    <property type="project" value="UniProtKB-ARBA"/>
</dbReference>
<dbReference type="CDD" id="cd00769">
    <property type="entry name" value="PheRS_beta_core"/>
    <property type="match status" value="1"/>
</dbReference>
<comment type="catalytic activity">
    <reaction evidence="14 15">
        <text>tRNA(Phe) + L-phenylalanine + ATP = L-phenylalanyl-tRNA(Phe) + AMP + diphosphate + H(+)</text>
        <dbReference type="Rhea" id="RHEA:19413"/>
        <dbReference type="Rhea" id="RHEA-COMP:9668"/>
        <dbReference type="Rhea" id="RHEA-COMP:9699"/>
        <dbReference type="ChEBI" id="CHEBI:15378"/>
        <dbReference type="ChEBI" id="CHEBI:30616"/>
        <dbReference type="ChEBI" id="CHEBI:33019"/>
        <dbReference type="ChEBI" id="CHEBI:58095"/>
        <dbReference type="ChEBI" id="CHEBI:78442"/>
        <dbReference type="ChEBI" id="CHEBI:78531"/>
        <dbReference type="ChEBI" id="CHEBI:456215"/>
        <dbReference type="EC" id="6.1.1.20"/>
    </reaction>
</comment>
<evidence type="ECO:0000256" key="7">
    <source>
        <dbReference type="ARBA" id="ARBA00022723"/>
    </source>
</evidence>
<dbReference type="CDD" id="cd02796">
    <property type="entry name" value="tRNA_bind_bactPheRS"/>
    <property type="match status" value="1"/>
</dbReference>
<evidence type="ECO:0000256" key="3">
    <source>
        <dbReference type="ARBA" id="ARBA00011209"/>
    </source>
</evidence>
<dbReference type="eggNOG" id="COG0072">
    <property type="taxonomic scope" value="Bacteria"/>
</dbReference>
<dbReference type="SUPFAM" id="SSF46955">
    <property type="entry name" value="Putative DNA-binding domain"/>
    <property type="match status" value="1"/>
</dbReference>
<dbReference type="Pfam" id="PF03483">
    <property type="entry name" value="B3_4"/>
    <property type="match status" value="1"/>
</dbReference>
<comment type="similarity">
    <text evidence="2 15">Belongs to the phenylalanyl-tRNA synthetase beta subunit family. Type 1 subfamily.</text>
</comment>
<dbReference type="Gene3D" id="3.30.930.10">
    <property type="entry name" value="Bira Bifunctional Protein, Domain 2"/>
    <property type="match status" value="1"/>
</dbReference>